<keyword evidence="2" id="KW-1185">Reference proteome</keyword>
<comment type="caution">
    <text evidence="1">The sequence shown here is derived from an EMBL/GenBank/DDBJ whole genome shotgun (WGS) entry which is preliminary data.</text>
</comment>
<accession>A0A4Q0SUA4</accession>
<dbReference type="EMBL" id="RDSM01000007">
    <property type="protein sequence ID" value="RXH53902.1"/>
    <property type="molecule type" value="Genomic_DNA"/>
</dbReference>
<reference evidence="2" key="2">
    <citation type="submission" date="2019-02" db="EMBL/GenBank/DDBJ databases">
        <title>Granulicella sibirica sp. nov., a psychrotolerant acidobacterium isolated from an organic soil layer in forested tundra, West Siberia.</title>
        <authorList>
            <person name="Oshkin I.Y."/>
            <person name="Kulichevskaya I.S."/>
            <person name="Rijpstra W.I.C."/>
            <person name="Sinninghe Damste J.S."/>
            <person name="Rakitin A.L."/>
            <person name="Ravin N.V."/>
            <person name="Dedysh S.N."/>
        </authorList>
    </citation>
    <scope>NUCLEOTIDE SEQUENCE [LARGE SCALE GENOMIC DNA]</scope>
    <source>
        <strain evidence="2">AF10</strain>
    </source>
</reference>
<name>A0A4Q0SUA4_9BACT</name>
<dbReference type="AlphaFoldDB" id="A0A4Q0SUA4"/>
<evidence type="ECO:0000313" key="2">
    <source>
        <dbReference type="Proteomes" id="UP000289437"/>
    </source>
</evidence>
<evidence type="ECO:0000313" key="1">
    <source>
        <dbReference type="EMBL" id="RXH53902.1"/>
    </source>
</evidence>
<reference evidence="1 2" key="1">
    <citation type="submission" date="2018-11" db="EMBL/GenBank/DDBJ databases">
        <authorList>
            <person name="Mardanov A.V."/>
            <person name="Ravin N.V."/>
            <person name="Dedysh S.N."/>
        </authorList>
    </citation>
    <scope>NUCLEOTIDE SEQUENCE [LARGE SCALE GENOMIC DNA]</scope>
    <source>
        <strain evidence="1 2">AF10</strain>
    </source>
</reference>
<protein>
    <submittedName>
        <fullName evidence="1">Uncharacterized protein</fullName>
    </submittedName>
</protein>
<gene>
    <name evidence="1" type="ORF">GRAN_5240</name>
</gene>
<dbReference type="Proteomes" id="UP000289437">
    <property type="component" value="Unassembled WGS sequence"/>
</dbReference>
<organism evidence="1 2">
    <name type="scientific">Granulicella sibirica</name>
    <dbReference type="NCBI Taxonomy" id="2479048"/>
    <lineage>
        <taxon>Bacteria</taxon>
        <taxon>Pseudomonadati</taxon>
        <taxon>Acidobacteriota</taxon>
        <taxon>Terriglobia</taxon>
        <taxon>Terriglobales</taxon>
        <taxon>Acidobacteriaceae</taxon>
        <taxon>Granulicella</taxon>
    </lineage>
</organism>
<proteinExistence type="predicted"/>
<sequence length="44" mass="4620">MRISGARSYDKLEHISANHAGSIRKIPSIALIGAIAIGNVVAFT</sequence>